<gene>
    <name evidence="1" type="ORF">SAMN02745910_01286</name>
</gene>
<dbReference type="RefSeq" id="WP_061803708.1">
    <property type="nucleotide sequence ID" value="NZ_FOXX01000002.1"/>
</dbReference>
<dbReference type="GeneID" id="93710010"/>
<name>A0A1I5Y712_9BACI</name>
<evidence type="ECO:0008006" key="3">
    <source>
        <dbReference type="Google" id="ProtNLM"/>
    </source>
</evidence>
<protein>
    <recommendedName>
        <fullName evidence="3">Threonine dehydratase</fullName>
    </recommendedName>
</protein>
<dbReference type="Proteomes" id="UP000182762">
    <property type="component" value="Unassembled WGS sequence"/>
</dbReference>
<sequence length="75" mass="8650">MEFTLKSKESAIPCLVTLDDENGGRYMIRKEDTSGEVFNSSSQLIAWVSANWHGDDFVDSDSFHHMMKELDKYEE</sequence>
<evidence type="ECO:0000313" key="1">
    <source>
        <dbReference type="EMBL" id="SFQ40011.1"/>
    </source>
</evidence>
<proteinExistence type="predicted"/>
<keyword evidence="2" id="KW-1185">Reference proteome</keyword>
<comment type="caution">
    <text evidence="1">The sequence shown here is derived from an EMBL/GenBank/DDBJ whole genome shotgun (WGS) entry which is preliminary data.</text>
</comment>
<dbReference type="EMBL" id="FOXX01000002">
    <property type="protein sequence ID" value="SFQ40011.1"/>
    <property type="molecule type" value="Genomic_DNA"/>
</dbReference>
<evidence type="ECO:0000313" key="2">
    <source>
        <dbReference type="Proteomes" id="UP000182762"/>
    </source>
</evidence>
<organism evidence="1 2">
    <name type="scientific">Priestia endophytica DSM 13796</name>
    <dbReference type="NCBI Taxonomy" id="1121089"/>
    <lineage>
        <taxon>Bacteria</taxon>
        <taxon>Bacillati</taxon>
        <taxon>Bacillota</taxon>
        <taxon>Bacilli</taxon>
        <taxon>Bacillales</taxon>
        <taxon>Bacillaceae</taxon>
        <taxon>Priestia</taxon>
    </lineage>
</organism>
<reference evidence="1 2" key="1">
    <citation type="submission" date="2016-10" db="EMBL/GenBank/DDBJ databases">
        <authorList>
            <person name="Varghese N."/>
            <person name="Submissions S."/>
        </authorList>
    </citation>
    <scope>NUCLEOTIDE SEQUENCE [LARGE SCALE GENOMIC DNA]</scope>
    <source>
        <strain evidence="1 2">DSM 13796</strain>
    </source>
</reference>
<accession>A0A1I5Y712</accession>